<dbReference type="NCBIfam" id="TIGR02665">
    <property type="entry name" value="molyb_mobA"/>
    <property type="match status" value="1"/>
</dbReference>
<dbReference type="InterPro" id="IPR025877">
    <property type="entry name" value="MobA-like_NTP_Trfase"/>
</dbReference>
<dbReference type="RefSeq" id="WP_175611944.1">
    <property type="nucleotide sequence ID" value="NZ_FTMN01000001.1"/>
</dbReference>
<gene>
    <name evidence="8" type="primary">mobA</name>
    <name evidence="10" type="ORF">SAMN05421647_101131</name>
</gene>
<keyword evidence="6 8" id="KW-0342">GTP-binding</keyword>
<sequence length="206" mass="21868">MKQQGMQTAGPGREQMTGVILAGGRGLRMGGQDKGLVSLQGKPLAVHVRDRLAPQVGPLLLNANRSIQAYSELGFEVVSDLVEGFEGPLAGILTGLNSASTDWVLFSACDTPWIPADLAERLVEAVSSSRDGIAVAHDGERMQWLSCLVHKDLQSGVAEALVGDIRSIKGWLSPLDVAKADFGDQTAAFANLNSHEELVQAAARRL</sequence>
<evidence type="ECO:0000256" key="2">
    <source>
        <dbReference type="ARBA" id="ARBA00022679"/>
    </source>
</evidence>
<dbReference type="InterPro" id="IPR013482">
    <property type="entry name" value="Molybde_CF_guanTrfase"/>
</dbReference>
<feature type="binding site" evidence="8">
    <location>
        <position position="110"/>
    </location>
    <ligand>
        <name>GTP</name>
        <dbReference type="ChEBI" id="CHEBI:37565"/>
    </ligand>
</feature>
<feature type="binding site" evidence="8">
    <location>
        <position position="80"/>
    </location>
    <ligand>
        <name>GTP</name>
        <dbReference type="ChEBI" id="CHEBI:37565"/>
    </ligand>
</feature>
<feature type="binding site" evidence="8">
    <location>
        <position position="110"/>
    </location>
    <ligand>
        <name>Mg(2+)</name>
        <dbReference type="ChEBI" id="CHEBI:18420"/>
    </ligand>
</feature>
<comment type="subunit">
    <text evidence="8">Monomer.</text>
</comment>
<evidence type="ECO:0000256" key="5">
    <source>
        <dbReference type="ARBA" id="ARBA00022842"/>
    </source>
</evidence>
<keyword evidence="4 8" id="KW-0547">Nucleotide-binding</keyword>
<comment type="cofactor">
    <cofactor evidence="8">
        <name>Mg(2+)</name>
        <dbReference type="ChEBI" id="CHEBI:18420"/>
    </cofactor>
</comment>
<feature type="binding site" evidence="8">
    <location>
        <position position="62"/>
    </location>
    <ligand>
        <name>GTP</name>
        <dbReference type="ChEBI" id="CHEBI:37565"/>
    </ligand>
</feature>
<feature type="binding site" evidence="8">
    <location>
        <position position="34"/>
    </location>
    <ligand>
        <name>GTP</name>
        <dbReference type="ChEBI" id="CHEBI:37565"/>
    </ligand>
</feature>
<keyword evidence="1 8" id="KW-0963">Cytoplasm</keyword>
<reference evidence="10 11" key="1">
    <citation type="submission" date="2017-01" db="EMBL/GenBank/DDBJ databases">
        <authorList>
            <person name="Mah S.A."/>
            <person name="Swanson W.J."/>
            <person name="Moy G.W."/>
            <person name="Vacquier V.D."/>
        </authorList>
    </citation>
    <scope>NUCLEOTIDE SEQUENCE [LARGE SCALE GENOMIC DNA]</scope>
    <source>
        <strain evidence="10 11">DSM 7027</strain>
    </source>
</reference>
<dbReference type="SUPFAM" id="SSF53448">
    <property type="entry name" value="Nucleotide-diphospho-sugar transferases"/>
    <property type="match status" value="1"/>
</dbReference>
<dbReference type="CDD" id="cd02503">
    <property type="entry name" value="MobA"/>
    <property type="match status" value="1"/>
</dbReference>
<evidence type="ECO:0000256" key="3">
    <source>
        <dbReference type="ARBA" id="ARBA00022723"/>
    </source>
</evidence>
<dbReference type="InterPro" id="IPR029044">
    <property type="entry name" value="Nucleotide-diphossugar_trans"/>
</dbReference>
<comment type="catalytic activity">
    <reaction evidence="8">
        <text>Mo-molybdopterin + GTP + H(+) = Mo-molybdopterin guanine dinucleotide + diphosphate</text>
        <dbReference type="Rhea" id="RHEA:34243"/>
        <dbReference type="ChEBI" id="CHEBI:15378"/>
        <dbReference type="ChEBI" id="CHEBI:33019"/>
        <dbReference type="ChEBI" id="CHEBI:37565"/>
        <dbReference type="ChEBI" id="CHEBI:71302"/>
        <dbReference type="ChEBI" id="CHEBI:71310"/>
        <dbReference type="EC" id="2.7.7.77"/>
    </reaction>
</comment>
<keyword evidence="5 8" id="KW-0460">Magnesium</keyword>
<dbReference type="GO" id="GO:0005525">
    <property type="term" value="F:GTP binding"/>
    <property type="evidence" value="ECO:0007669"/>
    <property type="project" value="UniProtKB-UniRule"/>
</dbReference>
<feature type="domain" description="MobA-like NTP transferase" evidence="9">
    <location>
        <begin position="18"/>
        <end position="164"/>
    </location>
</feature>
<comment type="function">
    <text evidence="8">Transfers a GMP moiety from GTP to Mo-molybdopterin (Mo-MPT) cofactor (Moco or molybdenum cofactor) to form Mo-molybdopterin guanine dinucleotide (Mo-MGD) cofactor.</text>
</comment>
<evidence type="ECO:0000256" key="6">
    <source>
        <dbReference type="ARBA" id="ARBA00023134"/>
    </source>
</evidence>
<evidence type="ECO:0000256" key="7">
    <source>
        <dbReference type="ARBA" id="ARBA00023150"/>
    </source>
</evidence>
<evidence type="ECO:0000313" key="11">
    <source>
        <dbReference type="Proteomes" id="UP000186895"/>
    </source>
</evidence>
<organism evidence="10 11">
    <name type="scientific">Marinobacterium stanieri</name>
    <dbReference type="NCBI Taxonomy" id="49186"/>
    <lineage>
        <taxon>Bacteria</taxon>
        <taxon>Pseudomonadati</taxon>
        <taxon>Pseudomonadota</taxon>
        <taxon>Gammaproteobacteria</taxon>
        <taxon>Oceanospirillales</taxon>
        <taxon>Oceanospirillaceae</taxon>
        <taxon>Marinobacterium</taxon>
    </lineage>
</organism>
<dbReference type="HAMAP" id="MF_00316">
    <property type="entry name" value="MobA"/>
    <property type="match status" value="1"/>
</dbReference>
<dbReference type="GO" id="GO:0061603">
    <property type="term" value="F:molybdenum cofactor guanylyltransferase activity"/>
    <property type="evidence" value="ECO:0007669"/>
    <property type="project" value="UniProtKB-EC"/>
</dbReference>
<evidence type="ECO:0000256" key="8">
    <source>
        <dbReference type="HAMAP-Rule" id="MF_00316"/>
    </source>
</evidence>
<dbReference type="Proteomes" id="UP000186895">
    <property type="component" value="Unassembled WGS sequence"/>
</dbReference>
<comment type="subcellular location">
    <subcellularLocation>
        <location evidence="8">Cytoplasm</location>
    </subcellularLocation>
</comment>
<dbReference type="STRING" id="49186.SAMN05421647_101131"/>
<comment type="domain">
    <text evidence="8">The N-terminal domain determines nucleotide recognition and specific binding, while the C-terminal domain determines the specific binding to the target protein.</text>
</comment>
<evidence type="ECO:0000259" key="9">
    <source>
        <dbReference type="Pfam" id="PF12804"/>
    </source>
</evidence>
<keyword evidence="2 8" id="KW-0808">Transferase</keyword>
<dbReference type="PANTHER" id="PTHR19136">
    <property type="entry name" value="MOLYBDENUM COFACTOR GUANYLYLTRANSFERASE"/>
    <property type="match status" value="1"/>
</dbReference>
<keyword evidence="10" id="KW-0548">Nucleotidyltransferase</keyword>
<dbReference type="AlphaFoldDB" id="A0A1N6N8Q7"/>
<accession>A0A1N6N8Q7</accession>
<protein>
    <recommendedName>
        <fullName evidence="8">Molybdenum cofactor guanylyltransferase</fullName>
        <shortName evidence="8">MoCo guanylyltransferase</shortName>
        <ecNumber evidence="8">2.7.7.77</ecNumber>
    </recommendedName>
    <alternativeName>
        <fullName evidence="8">GTP:molybdopterin guanylyltransferase</fullName>
    </alternativeName>
    <alternativeName>
        <fullName evidence="8">Mo-MPT guanylyltransferase</fullName>
    </alternativeName>
    <alternativeName>
        <fullName evidence="8">Molybdopterin guanylyltransferase</fullName>
    </alternativeName>
    <alternativeName>
        <fullName evidence="8">Molybdopterin-guanine dinucleotide synthase</fullName>
        <shortName evidence="8">MGD synthase</shortName>
    </alternativeName>
</protein>
<keyword evidence="11" id="KW-1185">Reference proteome</keyword>
<dbReference type="Gene3D" id="3.90.550.10">
    <property type="entry name" value="Spore Coat Polysaccharide Biosynthesis Protein SpsA, Chain A"/>
    <property type="match status" value="1"/>
</dbReference>
<feature type="binding site" evidence="8">
    <location>
        <begin position="21"/>
        <end position="23"/>
    </location>
    <ligand>
        <name>GTP</name>
        <dbReference type="ChEBI" id="CHEBI:37565"/>
    </ligand>
</feature>
<dbReference type="EMBL" id="FTMN01000001">
    <property type="protein sequence ID" value="SIP88428.1"/>
    <property type="molecule type" value="Genomic_DNA"/>
</dbReference>
<dbReference type="Pfam" id="PF12804">
    <property type="entry name" value="NTP_transf_3"/>
    <property type="match status" value="1"/>
</dbReference>
<dbReference type="GO" id="GO:0046872">
    <property type="term" value="F:metal ion binding"/>
    <property type="evidence" value="ECO:0007669"/>
    <property type="project" value="UniProtKB-KW"/>
</dbReference>
<name>A0A1N6N8Q7_9GAMM</name>
<evidence type="ECO:0000256" key="1">
    <source>
        <dbReference type="ARBA" id="ARBA00022490"/>
    </source>
</evidence>
<dbReference type="GO" id="GO:0005737">
    <property type="term" value="C:cytoplasm"/>
    <property type="evidence" value="ECO:0007669"/>
    <property type="project" value="UniProtKB-SubCell"/>
</dbReference>
<dbReference type="EC" id="2.7.7.77" evidence="8"/>
<keyword evidence="7 8" id="KW-0501">Molybdenum cofactor biosynthesis</keyword>
<proteinExistence type="inferred from homology"/>
<evidence type="ECO:0000256" key="4">
    <source>
        <dbReference type="ARBA" id="ARBA00022741"/>
    </source>
</evidence>
<dbReference type="eggNOG" id="COG0746">
    <property type="taxonomic scope" value="Bacteria"/>
</dbReference>
<evidence type="ECO:0000313" key="10">
    <source>
        <dbReference type="EMBL" id="SIP88428.1"/>
    </source>
</evidence>
<dbReference type="GO" id="GO:1902758">
    <property type="term" value="P:bis(molybdopterin guanine dinucleotide)molybdenum biosynthetic process"/>
    <property type="evidence" value="ECO:0007669"/>
    <property type="project" value="TreeGrafter"/>
</dbReference>
<comment type="similarity">
    <text evidence="8">Belongs to the MobA family.</text>
</comment>
<dbReference type="PANTHER" id="PTHR19136:SF81">
    <property type="entry name" value="MOLYBDENUM COFACTOR GUANYLYLTRANSFERASE"/>
    <property type="match status" value="1"/>
</dbReference>
<keyword evidence="3 8" id="KW-0479">Metal-binding</keyword>